<evidence type="ECO:0000256" key="1">
    <source>
        <dbReference type="ARBA" id="ARBA00004123"/>
    </source>
</evidence>
<comment type="similarity">
    <text evidence="2">Belongs to the MYBBP1A family.</text>
</comment>
<proteinExistence type="inferred from homology"/>
<evidence type="ECO:0000313" key="6">
    <source>
        <dbReference type="Proteomes" id="UP000294847"/>
    </source>
</evidence>
<name>A0A4P7NAC7_PYROR</name>
<evidence type="ECO:0000256" key="4">
    <source>
        <dbReference type="SAM" id="MobiDB-lite"/>
    </source>
</evidence>
<dbReference type="PANTHER" id="PTHR13213">
    <property type="entry name" value="MYB-BINDING PROTEIN 1A FAMILY MEMBER"/>
    <property type="match status" value="1"/>
</dbReference>
<dbReference type="GO" id="GO:0005730">
    <property type="term" value="C:nucleolus"/>
    <property type="evidence" value="ECO:0007669"/>
    <property type="project" value="InterPro"/>
</dbReference>
<comment type="subcellular location">
    <subcellularLocation>
        <location evidence="1">Nucleus</location>
    </subcellularLocation>
</comment>
<dbReference type="Proteomes" id="UP000294847">
    <property type="component" value="Chromosome 3"/>
</dbReference>
<gene>
    <name evidence="5" type="ORF">PoMZ_04721</name>
</gene>
<feature type="compositionally biased region" description="Low complexity" evidence="4">
    <location>
        <begin position="84"/>
        <end position="96"/>
    </location>
</feature>
<evidence type="ECO:0000256" key="3">
    <source>
        <dbReference type="ARBA" id="ARBA00023242"/>
    </source>
</evidence>
<dbReference type="GO" id="GO:0006355">
    <property type="term" value="P:regulation of DNA-templated transcription"/>
    <property type="evidence" value="ECO:0007669"/>
    <property type="project" value="InterPro"/>
</dbReference>
<evidence type="ECO:0000313" key="5">
    <source>
        <dbReference type="EMBL" id="QBZ59757.1"/>
    </source>
</evidence>
<feature type="compositionally biased region" description="Acidic residues" evidence="4">
    <location>
        <begin position="863"/>
        <end position="874"/>
    </location>
</feature>
<dbReference type="AlphaFoldDB" id="A0A4P7NAC7"/>
<feature type="region of interest" description="Disordered" evidence="4">
    <location>
        <begin position="60"/>
        <end position="96"/>
    </location>
</feature>
<keyword evidence="3" id="KW-0539">Nucleus</keyword>
<sequence>MGGAHISVRSTDMRHILGERDARSRAGDILHCFALVISLNFNFKRLFFSLANLIMAKKRSAKGAPNGAPQPAQKRSKSDGANTAAPSKQQAQQQKAATNKLLADKRLFVQEMKQEDHERERALYKLLSSADVEDRIKASNVIISCLLGSGDENKGVDESVLRRHIERRLFRGLASGSDAARVGFSYVLVELLRQLVGEKNLAESRYPGLGFDVLLEMLVQKTTPVGNVPGQEERDHQWGRLFGLRCFVQADVLFKDKSRWKAVLKMLLQLAKKKAWLQPQCGFVVAQALPLMKRKLAEKTLDDIVEAGMARSPEGLGIWIAAQDIFPDIKLPKPWQDPLGTKSLQDVATVLKGSTQDISDEDGKVAKPSMTLTQLHFAWDLILSRFKKQDQKPKDFKTFWDRVVDQSFFSKSATDTQKLVGFKVFQKVLETCPTSPSMISAIFSPHLMTCLMNQASQEGRHNNRAAIKSLKVLESTVEHHPQLLTTILPSLLGENGAYNFDERTNSKTVDKILRFTRFEDGTTVLDLLETLVKESPSSDEAEKHLRIYADYVAKLATVGTNLKDLDEQDEGSVGGLALLELAKLAYSSSESGLSEQTRTSLRGRLTTSFAKVIRRPEDFTYLCDAILAVDSAAIEMDEEIQAELADALERLQALVKPASGKRAEALQVPRQGLALLHAIAILQLYNEEPDALEVLADTKQCYEKLQEKQAASDDGSGLAEFLIEILLSMIAQPSSLMRSASELVFGAFSPFMSAKALELLTDPLAVEENDRGQKALFNTAEDDEMEIDAEDSEDDEDLDGLSEIDSDVEFIGMADAGEDGGDQGSEQSSDDEADEAEEEDGDENDDALANILGTHRLDKDNEADSDDGDSDMTDSEMMALDGKMAEYFKHRVKKNNKRKDKKDAKESVINFKRRILGLIDVYVKKQAPAGNTVAFELLLPLLHLMRSTSSKELSEKACGVLLDFAKYRKKKNKNSDAEDEETLDVEQLLERLEGIHEEAAKFPSHAFAKAVSAASLAIATALYSANPKSYKKVARVYEKSRAEWVEGKTIQQSFFGDWNNWCQSISQANAQARQQQQGDDSKAPQA</sequence>
<dbReference type="GO" id="GO:0000182">
    <property type="term" value="F:rDNA binding"/>
    <property type="evidence" value="ECO:0007669"/>
    <property type="project" value="TreeGrafter"/>
</dbReference>
<reference evidence="5 6" key="1">
    <citation type="journal article" date="2019" name="Mol. Biol. Evol.">
        <title>Blast fungal genomes show frequent chromosomal changes, gene gains and losses, and effector gene turnover.</title>
        <authorList>
            <person name="Gomez Luciano L.B."/>
            <person name="Jason Tsai I."/>
            <person name="Chuma I."/>
            <person name="Tosa Y."/>
            <person name="Chen Y.H."/>
            <person name="Li J.Y."/>
            <person name="Li M.Y."/>
            <person name="Jade Lu M.Y."/>
            <person name="Nakayashiki H."/>
            <person name="Li W.H."/>
        </authorList>
    </citation>
    <scope>NUCLEOTIDE SEQUENCE [LARGE SCALE GENOMIC DNA]</scope>
    <source>
        <strain evidence="5">MZ5-1-6</strain>
    </source>
</reference>
<protein>
    <recommendedName>
        <fullName evidence="7">DNA polymerase V</fullName>
    </recommendedName>
</protein>
<feature type="compositionally biased region" description="Acidic residues" evidence="4">
    <location>
        <begin position="780"/>
        <end position="800"/>
    </location>
</feature>
<dbReference type="InterPro" id="IPR016024">
    <property type="entry name" value="ARM-type_fold"/>
</dbReference>
<dbReference type="EMBL" id="CP034206">
    <property type="protein sequence ID" value="QBZ59757.1"/>
    <property type="molecule type" value="Genomic_DNA"/>
</dbReference>
<dbReference type="PANTHER" id="PTHR13213:SF2">
    <property type="entry name" value="MYB-BINDING PROTEIN 1A"/>
    <property type="match status" value="1"/>
</dbReference>
<dbReference type="SUPFAM" id="SSF48371">
    <property type="entry name" value="ARM repeat"/>
    <property type="match status" value="1"/>
</dbReference>
<feature type="region of interest" description="Disordered" evidence="4">
    <location>
        <begin position="814"/>
        <end position="875"/>
    </location>
</feature>
<dbReference type="InterPro" id="IPR007015">
    <property type="entry name" value="DNA_pol_V/MYBBP1A"/>
</dbReference>
<feature type="compositionally biased region" description="Acidic residues" evidence="4">
    <location>
        <begin position="828"/>
        <end position="846"/>
    </location>
</feature>
<dbReference type="Pfam" id="PF04931">
    <property type="entry name" value="DNA_pol_phi"/>
    <property type="match status" value="1"/>
</dbReference>
<accession>A0A4P7NAC7</accession>
<evidence type="ECO:0008006" key="7">
    <source>
        <dbReference type="Google" id="ProtNLM"/>
    </source>
</evidence>
<feature type="region of interest" description="Disordered" evidence="4">
    <location>
        <begin position="776"/>
        <end position="800"/>
    </location>
</feature>
<organism evidence="5 6">
    <name type="scientific">Pyricularia oryzae</name>
    <name type="common">Rice blast fungus</name>
    <name type="synonym">Magnaporthe oryzae</name>
    <dbReference type="NCBI Taxonomy" id="318829"/>
    <lineage>
        <taxon>Eukaryota</taxon>
        <taxon>Fungi</taxon>
        <taxon>Dikarya</taxon>
        <taxon>Ascomycota</taxon>
        <taxon>Pezizomycotina</taxon>
        <taxon>Sordariomycetes</taxon>
        <taxon>Sordariomycetidae</taxon>
        <taxon>Magnaporthales</taxon>
        <taxon>Pyriculariaceae</taxon>
        <taxon>Pyricularia</taxon>
    </lineage>
</organism>
<evidence type="ECO:0000256" key="2">
    <source>
        <dbReference type="ARBA" id="ARBA00006809"/>
    </source>
</evidence>